<dbReference type="SUPFAM" id="SSF48452">
    <property type="entry name" value="TPR-like"/>
    <property type="match status" value="1"/>
</dbReference>
<feature type="compositionally biased region" description="Pro residues" evidence="2">
    <location>
        <begin position="112"/>
        <end position="125"/>
    </location>
</feature>
<comment type="caution">
    <text evidence="3">The sequence shown here is derived from an EMBL/GenBank/DDBJ whole genome shotgun (WGS) entry which is preliminary data.</text>
</comment>
<feature type="signal peptide" evidence="1">
    <location>
        <begin position="1"/>
        <end position="29"/>
    </location>
</feature>
<keyword evidence="1" id="KW-0131">Cell cycle</keyword>
<dbReference type="GO" id="GO:0030288">
    <property type="term" value="C:outer membrane-bounded periplasmic space"/>
    <property type="evidence" value="ECO:0007669"/>
    <property type="project" value="UniProtKB-UniRule"/>
</dbReference>
<feature type="compositionally biased region" description="Low complexity" evidence="2">
    <location>
        <begin position="87"/>
        <end position="104"/>
    </location>
</feature>
<dbReference type="EMBL" id="JAEKLZ010000305">
    <property type="protein sequence ID" value="MBW8727792.1"/>
    <property type="molecule type" value="Genomic_DNA"/>
</dbReference>
<dbReference type="Proteomes" id="UP000700706">
    <property type="component" value="Unassembled WGS sequence"/>
</dbReference>
<accession>A0A952KFL9</accession>
<feature type="region of interest" description="Disordered" evidence="2">
    <location>
        <begin position="82"/>
        <end position="144"/>
    </location>
</feature>
<evidence type="ECO:0000313" key="3">
    <source>
        <dbReference type="EMBL" id="MBW8727792.1"/>
    </source>
</evidence>
<evidence type="ECO:0000256" key="2">
    <source>
        <dbReference type="SAM" id="MobiDB-lite"/>
    </source>
</evidence>
<keyword evidence="1" id="KW-0732">Signal</keyword>
<dbReference type="GO" id="GO:0043093">
    <property type="term" value="P:FtsZ-dependent cytokinesis"/>
    <property type="evidence" value="ECO:0007669"/>
    <property type="project" value="UniProtKB-UniRule"/>
</dbReference>
<gene>
    <name evidence="1" type="primary">cpoB</name>
    <name evidence="3" type="ORF">JF625_21925</name>
</gene>
<keyword evidence="1" id="KW-0574">Periplasm</keyword>
<proteinExistence type="inferred from homology"/>
<name>A0A952KFL9_9PROT</name>
<protein>
    <recommendedName>
        <fullName evidence="1">Cell division coordinator CpoB</fullName>
    </recommendedName>
</protein>
<dbReference type="InterPro" id="IPR034706">
    <property type="entry name" value="CpoB"/>
</dbReference>
<evidence type="ECO:0000256" key="1">
    <source>
        <dbReference type="HAMAP-Rule" id="MF_02066"/>
    </source>
</evidence>
<dbReference type="InterPro" id="IPR019734">
    <property type="entry name" value="TPR_rpt"/>
</dbReference>
<sequence precursor="true">MPASQRRWSVFAAAALAVAVLAPSGPGRAQSYEAQLEVRVSTLEQQISQLTGQIEQLQYQNQQLADQLKRAQADIEFRLNELEGAKGTRPAPAAAPAPARKAPAQGSAPAAPRTPQPFTPTPLMPPKRSDAGPVPPGYDDQGDALAAPQEMGAVDPGPAPQVPGFASTEPQSFGLGGTAPGDATAAYNQAQGLYNRGDYNGAVAGFSQVIAADPGGGLAGNAQYWLGESLLAVGRPGEAANAFNAAWSMDPRGPRAPDSLMRLAQSLVAARQDRQACDAFARLVADYPGAPAQMLRRAKDQQLLMRC</sequence>
<organism evidence="3 4">
    <name type="scientific">Inquilinus limosus</name>
    <dbReference type="NCBI Taxonomy" id="171674"/>
    <lineage>
        <taxon>Bacteria</taxon>
        <taxon>Pseudomonadati</taxon>
        <taxon>Pseudomonadota</taxon>
        <taxon>Alphaproteobacteria</taxon>
        <taxon>Rhodospirillales</taxon>
        <taxon>Rhodospirillaceae</taxon>
        <taxon>Inquilinus</taxon>
    </lineage>
</organism>
<evidence type="ECO:0000313" key="4">
    <source>
        <dbReference type="Proteomes" id="UP000700706"/>
    </source>
</evidence>
<dbReference type="Pfam" id="PF13432">
    <property type="entry name" value="TPR_16"/>
    <property type="match status" value="1"/>
</dbReference>
<dbReference type="HAMAP" id="MF_02066">
    <property type="entry name" value="CpoB"/>
    <property type="match status" value="1"/>
</dbReference>
<comment type="similarity">
    <text evidence="1">Belongs to the CpoB family.</text>
</comment>
<reference evidence="3" key="1">
    <citation type="submission" date="2020-06" db="EMBL/GenBank/DDBJ databases">
        <title>Stable isotope informed genome-resolved metagenomics uncovers potential trophic interactions in rhizosphere soil.</title>
        <authorList>
            <person name="Starr E.P."/>
            <person name="Shi S."/>
            <person name="Blazewicz S.J."/>
            <person name="Koch B.J."/>
            <person name="Probst A.J."/>
            <person name="Hungate B.A."/>
            <person name="Pett-Ridge J."/>
            <person name="Firestone M.K."/>
            <person name="Banfield J.F."/>
        </authorList>
    </citation>
    <scope>NUCLEOTIDE SEQUENCE</scope>
    <source>
        <strain evidence="3">YM_69_17</strain>
    </source>
</reference>
<dbReference type="AlphaFoldDB" id="A0A952KFL9"/>
<keyword evidence="1" id="KW-0132">Cell division</keyword>
<feature type="chain" id="PRO_5038203642" description="Cell division coordinator CpoB" evidence="1">
    <location>
        <begin position="30"/>
        <end position="307"/>
    </location>
</feature>
<comment type="subcellular location">
    <subcellularLocation>
        <location evidence="1">Periplasm</location>
    </subcellularLocation>
</comment>
<dbReference type="Gene3D" id="1.25.40.10">
    <property type="entry name" value="Tetratricopeptide repeat domain"/>
    <property type="match status" value="1"/>
</dbReference>
<comment type="function">
    <text evidence="1">Mediates coordination of peptidoglycan synthesis and outer membrane constriction during cell division.</text>
</comment>
<dbReference type="Pfam" id="PF13174">
    <property type="entry name" value="TPR_6"/>
    <property type="match status" value="1"/>
</dbReference>
<dbReference type="InterPro" id="IPR011990">
    <property type="entry name" value="TPR-like_helical_dom_sf"/>
</dbReference>